<evidence type="ECO:0000256" key="3">
    <source>
        <dbReference type="ARBA" id="ARBA00022691"/>
    </source>
</evidence>
<dbReference type="Proteomes" id="UP001385951">
    <property type="component" value="Unassembled WGS sequence"/>
</dbReference>
<evidence type="ECO:0000256" key="4">
    <source>
        <dbReference type="ARBA" id="ARBA00023453"/>
    </source>
</evidence>
<dbReference type="GO" id="GO:0008171">
    <property type="term" value="F:O-methyltransferase activity"/>
    <property type="evidence" value="ECO:0007669"/>
    <property type="project" value="InterPro"/>
</dbReference>
<reference evidence="5 6" key="1">
    <citation type="submission" date="2022-09" db="EMBL/GenBank/DDBJ databases">
        <authorList>
            <person name="Palmer J.M."/>
        </authorList>
    </citation>
    <scope>NUCLEOTIDE SEQUENCE [LARGE SCALE GENOMIC DNA]</scope>
    <source>
        <strain evidence="5 6">DSM 7382</strain>
    </source>
</reference>
<keyword evidence="6" id="KW-1185">Reference proteome</keyword>
<dbReference type="PROSITE" id="PS51682">
    <property type="entry name" value="SAM_OMT_I"/>
    <property type="match status" value="1"/>
</dbReference>
<dbReference type="EMBL" id="JASBNA010000007">
    <property type="protein sequence ID" value="KAK7690163.1"/>
    <property type="molecule type" value="Genomic_DNA"/>
</dbReference>
<name>A0AAW0G9Q1_9APHY</name>
<dbReference type="InterPro" id="IPR050362">
    <property type="entry name" value="Cation-dep_OMT"/>
</dbReference>
<dbReference type="InterPro" id="IPR029063">
    <property type="entry name" value="SAM-dependent_MTases_sf"/>
</dbReference>
<evidence type="ECO:0000313" key="6">
    <source>
        <dbReference type="Proteomes" id="UP001385951"/>
    </source>
</evidence>
<keyword evidence="3" id="KW-0949">S-adenosyl-L-methionine</keyword>
<evidence type="ECO:0000256" key="2">
    <source>
        <dbReference type="ARBA" id="ARBA00022679"/>
    </source>
</evidence>
<keyword evidence="2" id="KW-0808">Transferase</keyword>
<keyword evidence="1" id="KW-0489">Methyltransferase</keyword>
<dbReference type="SUPFAM" id="SSF53335">
    <property type="entry name" value="S-adenosyl-L-methionine-dependent methyltransferases"/>
    <property type="match status" value="1"/>
</dbReference>
<dbReference type="CDD" id="cd02440">
    <property type="entry name" value="AdoMet_MTases"/>
    <property type="match status" value="1"/>
</dbReference>
<dbReference type="PANTHER" id="PTHR10509:SF14">
    <property type="entry name" value="CAFFEOYL-COA O-METHYLTRANSFERASE 3-RELATED"/>
    <property type="match status" value="1"/>
</dbReference>
<protein>
    <submittedName>
        <fullName evidence="5">Uncharacterized protein</fullName>
    </submittedName>
</protein>
<evidence type="ECO:0000313" key="5">
    <source>
        <dbReference type="EMBL" id="KAK7690163.1"/>
    </source>
</evidence>
<dbReference type="GO" id="GO:0008757">
    <property type="term" value="F:S-adenosylmethionine-dependent methyltransferase activity"/>
    <property type="evidence" value="ECO:0007669"/>
    <property type="project" value="TreeGrafter"/>
</dbReference>
<sequence>MPPPNFRQLMRIMGATPHDRLSHLLDVILQEVKTSSPANSKLETLVAEAKKLSEGYDEYAIKMSSPTPEVVKKLLKMTDETDWQSLREEGKTMFELVPEMSAGGYEGVVLAQFAKITRAKRILEVGMFTGTTTASLALVPSVEHITTLDIEPYLKEVTEPYFREAGILDKIDVRIGDAKEVMKALAKQGEQFDLVFIDADKPSYATYLDLIVPTDASTPSLLAPSGVIVVDNTAFQGAPWCPAEHIAWGEVIDKFNKTVRSREDLDPLLLAIEDGITLIRRKSD</sequence>
<dbReference type="Pfam" id="PF01596">
    <property type="entry name" value="Methyltransf_3"/>
    <property type="match status" value="1"/>
</dbReference>
<organism evidence="5 6">
    <name type="scientific">Cerrena zonata</name>
    <dbReference type="NCBI Taxonomy" id="2478898"/>
    <lineage>
        <taxon>Eukaryota</taxon>
        <taxon>Fungi</taxon>
        <taxon>Dikarya</taxon>
        <taxon>Basidiomycota</taxon>
        <taxon>Agaricomycotina</taxon>
        <taxon>Agaricomycetes</taxon>
        <taxon>Polyporales</taxon>
        <taxon>Cerrenaceae</taxon>
        <taxon>Cerrena</taxon>
    </lineage>
</organism>
<evidence type="ECO:0000256" key="1">
    <source>
        <dbReference type="ARBA" id="ARBA00022603"/>
    </source>
</evidence>
<gene>
    <name evidence="5" type="ORF">QCA50_006813</name>
</gene>
<comment type="caution">
    <text evidence="5">The sequence shown here is derived from an EMBL/GenBank/DDBJ whole genome shotgun (WGS) entry which is preliminary data.</text>
</comment>
<dbReference type="GO" id="GO:0032259">
    <property type="term" value="P:methylation"/>
    <property type="evidence" value="ECO:0007669"/>
    <property type="project" value="UniProtKB-KW"/>
</dbReference>
<comment type="similarity">
    <text evidence="4">Belongs to the class I-like SAM-binding methyltransferase superfamily. Cation-dependent O-methyltransferase family.</text>
</comment>
<accession>A0AAW0G9Q1</accession>
<dbReference type="InterPro" id="IPR002935">
    <property type="entry name" value="SAM_O-MeTrfase"/>
</dbReference>
<dbReference type="PANTHER" id="PTHR10509">
    <property type="entry name" value="O-METHYLTRANSFERASE-RELATED"/>
    <property type="match status" value="1"/>
</dbReference>
<dbReference type="AlphaFoldDB" id="A0AAW0G9Q1"/>
<proteinExistence type="inferred from homology"/>
<dbReference type="Gene3D" id="3.40.50.150">
    <property type="entry name" value="Vaccinia Virus protein VP39"/>
    <property type="match status" value="1"/>
</dbReference>